<dbReference type="GO" id="GO:0005975">
    <property type="term" value="P:carbohydrate metabolic process"/>
    <property type="evidence" value="ECO:0007669"/>
    <property type="project" value="UniProtKB-ARBA"/>
</dbReference>
<feature type="transmembrane region" description="Helical" evidence="6">
    <location>
        <begin position="601"/>
        <end position="628"/>
    </location>
</feature>
<keyword evidence="2" id="KW-0964">Secreted</keyword>
<dbReference type="PROSITE" id="PS50847">
    <property type="entry name" value="GRAM_POS_ANCHORING"/>
    <property type="match status" value="1"/>
</dbReference>
<evidence type="ECO:0000256" key="4">
    <source>
        <dbReference type="ARBA" id="ARBA00023088"/>
    </source>
</evidence>
<keyword evidence="10" id="KW-1185">Reference proteome</keyword>
<evidence type="ECO:0000259" key="8">
    <source>
        <dbReference type="PROSITE" id="PS50847"/>
    </source>
</evidence>
<feature type="signal peptide" evidence="7">
    <location>
        <begin position="1"/>
        <end position="22"/>
    </location>
</feature>
<accession>A0A9X2VWI8</accession>
<evidence type="ECO:0000256" key="3">
    <source>
        <dbReference type="ARBA" id="ARBA00022729"/>
    </source>
</evidence>
<feature type="region of interest" description="Disordered" evidence="5">
    <location>
        <begin position="576"/>
        <end position="598"/>
    </location>
</feature>
<dbReference type="InterPro" id="IPR019931">
    <property type="entry name" value="LPXTG_anchor"/>
</dbReference>
<dbReference type="Pfam" id="PF07705">
    <property type="entry name" value="CARDB"/>
    <property type="match status" value="1"/>
</dbReference>
<keyword evidence="4" id="KW-0572">Peptidoglycan-anchor</keyword>
<evidence type="ECO:0000256" key="2">
    <source>
        <dbReference type="ARBA" id="ARBA00022525"/>
    </source>
</evidence>
<protein>
    <submittedName>
        <fullName evidence="9">LPXTG cell wall anchor domain-containing protein</fullName>
    </submittedName>
</protein>
<evidence type="ECO:0000256" key="7">
    <source>
        <dbReference type="SAM" id="SignalP"/>
    </source>
</evidence>
<evidence type="ECO:0000313" key="10">
    <source>
        <dbReference type="Proteomes" id="UP001141259"/>
    </source>
</evidence>
<keyword evidence="6" id="KW-0812">Transmembrane</keyword>
<dbReference type="InterPro" id="IPR011635">
    <property type="entry name" value="CARDB"/>
</dbReference>
<gene>
    <name evidence="9" type="ORF">NZH93_42085</name>
</gene>
<keyword evidence="6" id="KW-1133">Transmembrane helix</keyword>
<keyword evidence="6" id="KW-0472">Membrane</keyword>
<organism evidence="9 10">
    <name type="scientific">Umezawaea endophytica</name>
    <dbReference type="NCBI Taxonomy" id="1654476"/>
    <lineage>
        <taxon>Bacteria</taxon>
        <taxon>Bacillati</taxon>
        <taxon>Actinomycetota</taxon>
        <taxon>Actinomycetes</taxon>
        <taxon>Pseudonocardiales</taxon>
        <taxon>Pseudonocardiaceae</taxon>
        <taxon>Umezawaea</taxon>
    </lineage>
</organism>
<dbReference type="RefSeq" id="WP_259628927.1">
    <property type="nucleotide sequence ID" value="NZ_JANYMP010000032.1"/>
</dbReference>
<comment type="caution">
    <text evidence="9">The sequence shown here is derived from an EMBL/GenBank/DDBJ whole genome shotgun (WGS) entry which is preliminary data.</text>
</comment>
<feature type="domain" description="Gram-positive cocci surface proteins LPxTG" evidence="8">
    <location>
        <begin position="601"/>
        <end position="636"/>
    </location>
</feature>
<dbReference type="InterPro" id="IPR013783">
    <property type="entry name" value="Ig-like_fold"/>
</dbReference>
<dbReference type="Proteomes" id="UP001141259">
    <property type="component" value="Unassembled WGS sequence"/>
</dbReference>
<feature type="compositionally biased region" description="Low complexity" evidence="5">
    <location>
        <begin position="576"/>
        <end position="591"/>
    </location>
</feature>
<proteinExistence type="predicted"/>
<evidence type="ECO:0000256" key="5">
    <source>
        <dbReference type="SAM" id="MobiDB-lite"/>
    </source>
</evidence>
<evidence type="ECO:0000256" key="6">
    <source>
        <dbReference type="SAM" id="Phobius"/>
    </source>
</evidence>
<keyword evidence="1" id="KW-0134">Cell wall</keyword>
<dbReference type="Gene3D" id="2.60.40.10">
    <property type="entry name" value="Immunoglobulins"/>
    <property type="match status" value="2"/>
</dbReference>
<keyword evidence="3 7" id="KW-0732">Signal</keyword>
<sequence>MSARSMASAALALLLAGTFAGAASAEPAKGQADLRLTISYGQGEYPPGADLAATVTVENVGTAAAEGLKFDLRANYEVSPEEYEKAKDVKRLEPGQRHTAVVVGRQRNTNEVTATFFGRVDVDGAVDPTPADNEFTAKAAIGNSLGAVNGTVYVDADRDGKVDAGEGKAGIEFTSTGGSPVVSLKAVTDGDGRFSFRNVPAGTHRLRFGGAGGFVVKPGSSVFTVESGKETLLELGAVRPVSEALTAKLDFEKDGYGKSDQVGLAVTLTNRGTEALTGVVAVCRSEADHLLPGTGPGWAPLAPGGPGVRVGAGETEVVRVTDVVPDGAYDSGAVAARCAFGDNGEFTDGYAEASDRADVVGATGDVKGDIRHGDQPLVGVGLVALHPRTRALLGRTTSGADGAWSIKGLPAGDVNVVALGPWKDAGSGGIDHVVPIRRGADNVLALSVVPGPVVADPEADPELGATIAFTADTFAPDADATLKITLTNRSDAPMTVVARCVDGGDLRNDTDAWGALKLDGPGVDLAADGTKTVDVTTAIPQAARDRGEVVVRCSFGAKVGTAFVTAEATAKVAVAPTTTTTTPPTTTTTSTQNDGDENENLAYTGASVIGISLLGVLVLALGLGAVLLGRRRRKSD</sequence>
<dbReference type="AlphaFoldDB" id="A0A9X2VWI8"/>
<dbReference type="EMBL" id="JANYMP010000032">
    <property type="protein sequence ID" value="MCS7483472.1"/>
    <property type="molecule type" value="Genomic_DNA"/>
</dbReference>
<name>A0A9X2VWI8_9PSEU</name>
<evidence type="ECO:0000256" key="1">
    <source>
        <dbReference type="ARBA" id="ARBA00022512"/>
    </source>
</evidence>
<feature type="chain" id="PRO_5040751769" evidence="7">
    <location>
        <begin position="23"/>
        <end position="636"/>
    </location>
</feature>
<reference evidence="9" key="1">
    <citation type="submission" date="2022-08" db="EMBL/GenBank/DDBJ databases">
        <authorList>
            <person name="Tistechok S."/>
            <person name="Samborskyy M."/>
            <person name="Roman I."/>
        </authorList>
    </citation>
    <scope>NUCLEOTIDE SEQUENCE</scope>
    <source>
        <strain evidence="9">DSM 103496</strain>
    </source>
</reference>
<dbReference type="SUPFAM" id="SSF117074">
    <property type="entry name" value="Hypothetical protein PA1324"/>
    <property type="match status" value="2"/>
</dbReference>
<dbReference type="NCBIfam" id="TIGR01167">
    <property type="entry name" value="LPXTG_anchor"/>
    <property type="match status" value="1"/>
</dbReference>
<evidence type="ECO:0000313" key="9">
    <source>
        <dbReference type="EMBL" id="MCS7483472.1"/>
    </source>
</evidence>